<dbReference type="InterPro" id="IPR000644">
    <property type="entry name" value="CBS_dom"/>
</dbReference>
<dbReference type="Proteomes" id="UP001500390">
    <property type="component" value="Unassembled WGS sequence"/>
</dbReference>
<dbReference type="SUPFAM" id="SSF54631">
    <property type="entry name" value="CBS-domain pair"/>
    <property type="match status" value="1"/>
</dbReference>
<dbReference type="PANTHER" id="PTHR43080:SF2">
    <property type="entry name" value="CBS DOMAIN-CONTAINING PROTEIN"/>
    <property type="match status" value="1"/>
</dbReference>
<dbReference type="PANTHER" id="PTHR43080">
    <property type="entry name" value="CBS DOMAIN-CONTAINING PROTEIN CBSX3, MITOCHONDRIAL"/>
    <property type="match status" value="1"/>
</dbReference>
<evidence type="ECO:0000313" key="4">
    <source>
        <dbReference type="EMBL" id="GAA4401609.1"/>
    </source>
</evidence>
<sequence length="185" mass="20220">MPDAVHVVALCASGLAGVTTSESVVHHTVNHWRAAPARTYRRLMRISDVVRLKGGDVVTVRSDASVTELLALLSEHRIGAVVVSDDGETVHGIVSERDIVRHLHTDGAALLETPVHQIMTAEVHTCVPEDSLDDLESAMTEKRFRHVPVLSDGKLVAIVSIGDVVKNRIDDLQAERDQLRTYIQS</sequence>
<dbReference type="InterPro" id="IPR046342">
    <property type="entry name" value="CBS_dom_sf"/>
</dbReference>
<feature type="domain" description="CBS" evidence="3">
    <location>
        <begin position="49"/>
        <end position="110"/>
    </location>
</feature>
<comment type="caution">
    <text evidence="4">The sequence shown here is derived from an EMBL/GenBank/DDBJ whole genome shotgun (WGS) entry which is preliminary data.</text>
</comment>
<reference evidence="5" key="1">
    <citation type="journal article" date="2019" name="Int. J. Syst. Evol. Microbiol.">
        <title>The Global Catalogue of Microorganisms (GCM) 10K type strain sequencing project: providing services to taxonomists for standard genome sequencing and annotation.</title>
        <authorList>
            <consortium name="The Broad Institute Genomics Platform"/>
            <consortium name="The Broad Institute Genome Sequencing Center for Infectious Disease"/>
            <person name="Wu L."/>
            <person name="Ma J."/>
        </authorList>
    </citation>
    <scope>NUCLEOTIDE SEQUENCE [LARGE SCALE GENOMIC DNA]</scope>
    <source>
        <strain evidence="5">JCM 17738</strain>
    </source>
</reference>
<name>A0ABP8K6X5_9MICO</name>
<dbReference type="InterPro" id="IPR051257">
    <property type="entry name" value="Diverse_CBS-Domain"/>
</dbReference>
<keyword evidence="5" id="KW-1185">Reference proteome</keyword>
<dbReference type="CDD" id="cd04623">
    <property type="entry name" value="CBS_pair_bac_euk"/>
    <property type="match status" value="1"/>
</dbReference>
<evidence type="ECO:0000313" key="5">
    <source>
        <dbReference type="Proteomes" id="UP001500390"/>
    </source>
</evidence>
<accession>A0ABP8K6X5</accession>
<dbReference type="EMBL" id="BAABFX010000042">
    <property type="protein sequence ID" value="GAA4401609.1"/>
    <property type="molecule type" value="Genomic_DNA"/>
</dbReference>
<dbReference type="PROSITE" id="PS51371">
    <property type="entry name" value="CBS"/>
    <property type="match status" value="2"/>
</dbReference>
<keyword evidence="1 2" id="KW-0129">CBS domain</keyword>
<dbReference type="Gene3D" id="3.10.580.10">
    <property type="entry name" value="CBS-domain"/>
    <property type="match status" value="1"/>
</dbReference>
<evidence type="ECO:0000259" key="3">
    <source>
        <dbReference type="PROSITE" id="PS51371"/>
    </source>
</evidence>
<dbReference type="InterPro" id="IPR044725">
    <property type="entry name" value="CBSX3_CBS_dom"/>
</dbReference>
<proteinExistence type="predicted"/>
<feature type="domain" description="CBS" evidence="3">
    <location>
        <begin position="119"/>
        <end position="175"/>
    </location>
</feature>
<dbReference type="SMART" id="SM00116">
    <property type="entry name" value="CBS"/>
    <property type="match status" value="2"/>
</dbReference>
<evidence type="ECO:0000256" key="2">
    <source>
        <dbReference type="PROSITE-ProRule" id="PRU00703"/>
    </source>
</evidence>
<organism evidence="4 5">
    <name type="scientific">Ornithinibacter aureus</name>
    <dbReference type="NCBI Taxonomy" id="622664"/>
    <lineage>
        <taxon>Bacteria</taxon>
        <taxon>Bacillati</taxon>
        <taxon>Actinomycetota</taxon>
        <taxon>Actinomycetes</taxon>
        <taxon>Micrococcales</taxon>
        <taxon>Intrasporangiaceae</taxon>
        <taxon>Ornithinibacter</taxon>
    </lineage>
</organism>
<evidence type="ECO:0000256" key="1">
    <source>
        <dbReference type="ARBA" id="ARBA00023122"/>
    </source>
</evidence>
<gene>
    <name evidence="4" type="ORF">GCM10023153_30100</name>
</gene>
<protein>
    <submittedName>
        <fullName evidence="4">CBS domain-containing protein</fullName>
    </submittedName>
</protein>
<dbReference type="Pfam" id="PF00571">
    <property type="entry name" value="CBS"/>
    <property type="match status" value="2"/>
</dbReference>